<evidence type="ECO:0000259" key="3">
    <source>
        <dbReference type="Pfam" id="PF00535"/>
    </source>
</evidence>
<evidence type="ECO:0000256" key="1">
    <source>
        <dbReference type="ARBA" id="ARBA00022676"/>
    </source>
</evidence>
<name>A0A1V0PD29_LACLC</name>
<keyword evidence="2 4" id="KW-0808">Transferase</keyword>
<evidence type="ECO:0000256" key="2">
    <source>
        <dbReference type="ARBA" id="ARBA00022679"/>
    </source>
</evidence>
<dbReference type="PANTHER" id="PTHR22916:SF51">
    <property type="entry name" value="GLYCOSYLTRANSFERASE EPSH-RELATED"/>
    <property type="match status" value="1"/>
</dbReference>
<feature type="domain" description="Glycosyltransferase 2-like" evidence="3">
    <location>
        <begin position="6"/>
        <end position="146"/>
    </location>
</feature>
<keyword evidence="4" id="KW-0614">Plasmid</keyword>
<dbReference type="Pfam" id="PF00535">
    <property type="entry name" value="Glycos_transf_2"/>
    <property type="match status" value="1"/>
</dbReference>
<dbReference type="Proteomes" id="UP000191806">
    <property type="component" value="Plasmid pJM1A"/>
</dbReference>
<reference evidence="4 5" key="1">
    <citation type="journal article" date="2017" name="BMC Genomics">
        <title>Comparative and functional genomics of the Lactococcus lactis taxon; insights into evolution and niche adaptation.</title>
        <authorList>
            <person name="Kelleher P."/>
            <person name="Bottacini F."/>
            <person name="Mahony J."/>
            <person name="Kilcawley K.N."/>
            <person name="van Sinderen D."/>
        </authorList>
    </citation>
    <scope>NUCLEOTIDE SEQUENCE [LARGE SCALE GENOMIC DNA]</scope>
    <source>
        <strain evidence="4 5">JM1</strain>
        <plasmid evidence="5">pmpjm1</plasmid>
    </source>
</reference>
<evidence type="ECO:0000313" key="5">
    <source>
        <dbReference type="Proteomes" id="UP000191806"/>
    </source>
</evidence>
<sequence length="312" mass="35850">MKPLISIVVPVYNVEEYINECIESIQKQTYTNLEILVINDGTKDRSIEVIKDLMNDPRIQVINQSNQGLSGARNTGMRAAKGKYISLIDSDDKVKPTFIEELYQKAIETDADIVRGSFRDFDGKVPDGWVTDFNICPSKGTEALKQFLNQSLSFVVWSSLYKTSFLRNKKLEFTPGILLEDGDFTTRSYLLASCVATVDTPNYCYRIRPGSILTTNNSQKMSDSELFIINKFIKFHQNTMNAETKSLIEDAIYAFMRDWTRIIVKDTVQFPKSHFSSLKSANKIIKPTLRKRPLKEKIKYAIKINIIKYRYK</sequence>
<dbReference type="GO" id="GO:0016757">
    <property type="term" value="F:glycosyltransferase activity"/>
    <property type="evidence" value="ECO:0007669"/>
    <property type="project" value="UniProtKB-KW"/>
</dbReference>
<proteinExistence type="predicted"/>
<dbReference type="AlphaFoldDB" id="A0A1V0PD29"/>
<dbReference type="Gene3D" id="3.90.550.10">
    <property type="entry name" value="Spore Coat Polysaccharide Biosynthesis Protein SpsA, Chain A"/>
    <property type="match status" value="1"/>
</dbReference>
<dbReference type="EMBL" id="CP016746">
    <property type="protein sequence ID" value="ARE27129.1"/>
    <property type="molecule type" value="Genomic_DNA"/>
</dbReference>
<dbReference type="InterPro" id="IPR001173">
    <property type="entry name" value="Glyco_trans_2-like"/>
</dbReference>
<dbReference type="RefSeq" id="WP_063280565.1">
    <property type="nucleotide sequence ID" value="NZ_CP016746.2"/>
</dbReference>
<dbReference type="EC" id="2.4.-.-" evidence="4"/>
<keyword evidence="1 4" id="KW-0328">Glycosyltransferase</keyword>
<protein>
    <submittedName>
        <fullName evidence="4">Glycosyltransferase</fullName>
        <ecNumber evidence="4">2.4.-.-</ecNumber>
    </submittedName>
</protein>
<dbReference type="SUPFAM" id="SSF53448">
    <property type="entry name" value="Nucleotide-diphospho-sugar transferases"/>
    <property type="match status" value="1"/>
</dbReference>
<gene>
    <name evidence="4" type="ORF">LLJM1_04005</name>
</gene>
<dbReference type="InterPro" id="IPR029044">
    <property type="entry name" value="Nucleotide-diphossugar_trans"/>
</dbReference>
<accession>A0A1V0PD29</accession>
<organism evidence="4 5">
    <name type="scientific">Lactococcus lactis subsp. cremoris</name>
    <name type="common">Streptococcus cremoris</name>
    <dbReference type="NCBI Taxonomy" id="1359"/>
    <lineage>
        <taxon>Bacteria</taxon>
        <taxon>Bacillati</taxon>
        <taxon>Bacillota</taxon>
        <taxon>Bacilli</taxon>
        <taxon>Lactobacillales</taxon>
        <taxon>Streptococcaceae</taxon>
        <taxon>Lactococcus</taxon>
    </lineage>
</organism>
<dbReference type="PANTHER" id="PTHR22916">
    <property type="entry name" value="GLYCOSYLTRANSFERASE"/>
    <property type="match status" value="1"/>
</dbReference>
<dbReference type="CDD" id="cd00761">
    <property type="entry name" value="Glyco_tranf_GTA_type"/>
    <property type="match status" value="1"/>
</dbReference>
<geneLocation type="plasmid" evidence="5">
    <name>pmpjm1</name>
</geneLocation>
<evidence type="ECO:0000313" key="4">
    <source>
        <dbReference type="EMBL" id="ARE27129.1"/>
    </source>
</evidence>